<protein>
    <submittedName>
        <fullName evidence="2">Uncharacterized protein</fullName>
    </submittedName>
</protein>
<feature type="transmembrane region" description="Helical" evidence="1">
    <location>
        <begin position="12"/>
        <end position="37"/>
    </location>
</feature>
<gene>
    <name evidence="2" type="ORF">J5N97_023973</name>
</gene>
<evidence type="ECO:0000313" key="2">
    <source>
        <dbReference type="EMBL" id="KAJ0967056.1"/>
    </source>
</evidence>
<name>A0A9D5C5U2_9LILI</name>
<dbReference type="OrthoDB" id="1898956at2759"/>
<proteinExistence type="predicted"/>
<keyword evidence="1" id="KW-0472">Membrane</keyword>
<evidence type="ECO:0000313" key="3">
    <source>
        <dbReference type="Proteomes" id="UP001085076"/>
    </source>
</evidence>
<dbReference type="EMBL" id="JAGGNH010000007">
    <property type="protein sequence ID" value="KAJ0967056.1"/>
    <property type="molecule type" value="Genomic_DNA"/>
</dbReference>
<reference evidence="2" key="2">
    <citation type="journal article" date="2022" name="Hortic Res">
        <title>The genome of Dioscorea zingiberensis sheds light on the biosynthesis, origin and evolution of the medicinally important diosgenin saponins.</title>
        <authorList>
            <person name="Li Y."/>
            <person name="Tan C."/>
            <person name="Li Z."/>
            <person name="Guo J."/>
            <person name="Li S."/>
            <person name="Chen X."/>
            <person name="Wang C."/>
            <person name="Dai X."/>
            <person name="Yang H."/>
            <person name="Song W."/>
            <person name="Hou L."/>
            <person name="Xu J."/>
            <person name="Tong Z."/>
            <person name="Xu A."/>
            <person name="Yuan X."/>
            <person name="Wang W."/>
            <person name="Yang Q."/>
            <person name="Chen L."/>
            <person name="Sun Z."/>
            <person name="Wang K."/>
            <person name="Pan B."/>
            <person name="Chen J."/>
            <person name="Bao Y."/>
            <person name="Liu F."/>
            <person name="Qi X."/>
            <person name="Gang D.R."/>
            <person name="Wen J."/>
            <person name="Li J."/>
        </authorList>
    </citation>
    <scope>NUCLEOTIDE SEQUENCE</scope>
    <source>
        <strain evidence="2">Dzin_1.0</strain>
    </source>
</reference>
<keyword evidence="3" id="KW-1185">Reference proteome</keyword>
<keyword evidence="1" id="KW-1133">Transmembrane helix</keyword>
<reference evidence="2" key="1">
    <citation type="submission" date="2021-03" db="EMBL/GenBank/DDBJ databases">
        <authorList>
            <person name="Li Z."/>
            <person name="Yang C."/>
        </authorList>
    </citation>
    <scope>NUCLEOTIDE SEQUENCE</scope>
    <source>
        <strain evidence="2">Dzin_1.0</strain>
        <tissue evidence="2">Leaf</tissue>
    </source>
</reference>
<organism evidence="2 3">
    <name type="scientific">Dioscorea zingiberensis</name>
    <dbReference type="NCBI Taxonomy" id="325984"/>
    <lineage>
        <taxon>Eukaryota</taxon>
        <taxon>Viridiplantae</taxon>
        <taxon>Streptophyta</taxon>
        <taxon>Embryophyta</taxon>
        <taxon>Tracheophyta</taxon>
        <taxon>Spermatophyta</taxon>
        <taxon>Magnoliopsida</taxon>
        <taxon>Liliopsida</taxon>
        <taxon>Dioscoreales</taxon>
        <taxon>Dioscoreaceae</taxon>
        <taxon>Dioscorea</taxon>
    </lineage>
</organism>
<evidence type="ECO:0000256" key="1">
    <source>
        <dbReference type="SAM" id="Phobius"/>
    </source>
</evidence>
<dbReference type="Proteomes" id="UP001085076">
    <property type="component" value="Miscellaneous, Linkage group lg07"/>
</dbReference>
<keyword evidence="1" id="KW-0812">Transmembrane</keyword>
<sequence length="65" mass="7134">MGWCSPSGPRQVAATACVFIAGAALFATGAHLSYVNVEPQRARTIARDNLLREHLRKKYGYGEKK</sequence>
<dbReference type="AlphaFoldDB" id="A0A9D5C5U2"/>
<comment type="caution">
    <text evidence="2">The sequence shown here is derived from an EMBL/GenBank/DDBJ whole genome shotgun (WGS) entry which is preliminary data.</text>
</comment>
<accession>A0A9D5C5U2</accession>